<dbReference type="SUPFAM" id="SSF48403">
    <property type="entry name" value="Ankyrin repeat"/>
    <property type="match status" value="1"/>
</dbReference>
<evidence type="ECO:0000256" key="15">
    <source>
        <dbReference type="SAM" id="MobiDB-lite"/>
    </source>
</evidence>
<keyword evidence="4" id="KW-0488">Methylation</keyword>
<dbReference type="Pfam" id="PF25408">
    <property type="entry name" value="AAA_lid_NAV1"/>
    <property type="match status" value="1"/>
</dbReference>
<keyword evidence="7" id="KW-0677">Repeat</keyword>
<evidence type="ECO:0000313" key="18">
    <source>
        <dbReference type="EMBL" id="OPJ68723.1"/>
    </source>
</evidence>
<feature type="compositionally biased region" description="Polar residues" evidence="15">
    <location>
        <begin position="353"/>
        <end position="374"/>
    </location>
</feature>
<dbReference type="Gene3D" id="1.25.40.20">
    <property type="entry name" value="Ankyrin repeat-containing domain"/>
    <property type="match status" value="1"/>
</dbReference>
<dbReference type="PROSITE" id="PS50088">
    <property type="entry name" value="ANK_REPEAT"/>
    <property type="match status" value="4"/>
</dbReference>
<dbReference type="STRING" id="372326.A0A1V4J8W5"/>
<protein>
    <recommendedName>
        <fullName evidence="3">Cortactin-binding protein 2</fullName>
    </recommendedName>
</protein>
<evidence type="ECO:0000256" key="9">
    <source>
        <dbReference type="ARBA" id="ARBA00023043"/>
    </source>
</evidence>
<feature type="compositionally biased region" description="Low complexity" evidence="15">
    <location>
        <begin position="438"/>
        <end position="449"/>
    </location>
</feature>
<dbReference type="Pfam" id="PF09727">
    <property type="entry name" value="CortBP2"/>
    <property type="match status" value="1"/>
</dbReference>
<gene>
    <name evidence="18" type="primary">CTTNBP2</name>
    <name evidence="18" type="ORF">AV530_012821</name>
</gene>
<comment type="subcellular location">
    <subcellularLocation>
        <location evidence="2">Cell projection</location>
        <location evidence="2">Dendritic spine</location>
    </subcellularLocation>
    <subcellularLocation>
        <location evidence="1">Cytoplasm</location>
        <location evidence="1">Cell cortex</location>
    </subcellularLocation>
</comment>
<feature type="compositionally biased region" description="Polar residues" evidence="15">
    <location>
        <begin position="1449"/>
        <end position="1463"/>
    </location>
</feature>
<feature type="domain" description="CortBP2/NAV1-like AAA+ ATPase lid" evidence="17">
    <location>
        <begin position="1286"/>
        <end position="1355"/>
    </location>
</feature>
<dbReference type="EMBL" id="LSYS01008398">
    <property type="protein sequence ID" value="OPJ68723.1"/>
    <property type="molecule type" value="Genomic_DNA"/>
</dbReference>
<evidence type="ECO:0000256" key="4">
    <source>
        <dbReference type="ARBA" id="ARBA00022481"/>
    </source>
</evidence>
<name>A0A1V4J8W5_PATFA</name>
<feature type="region of interest" description="Disordered" evidence="15">
    <location>
        <begin position="338"/>
        <end position="424"/>
    </location>
</feature>
<evidence type="ECO:0000256" key="8">
    <source>
        <dbReference type="ARBA" id="ARBA00023018"/>
    </source>
</evidence>
<dbReference type="GO" id="GO:0005938">
    <property type="term" value="C:cell cortex"/>
    <property type="evidence" value="ECO:0007669"/>
    <property type="project" value="UniProtKB-SubCell"/>
</dbReference>
<evidence type="ECO:0000256" key="6">
    <source>
        <dbReference type="ARBA" id="ARBA00022553"/>
    </source>
</evidence>
<keyword evidence="11" id="KW-0966">Cell projection</keyword>
<dbReference type="InterPro" id="IPR019131">
    <property type="entry name" value="Cortactin-binding_p2_N"/>
</dbReference>
<dbReference type="PROSITE" id="PS50297">
    <property type="entry name" value="ANK_REP_REGION"/>
    <property type="match status" value="4"/>
</dbReference>
<dbReference type="Pfam" id="PF12796">
    <property type="entry name" value="Ank_2"/>
    <property type="match status" value="1"/>
</dbReference>
<evidence type="ECO:0000256" key="1">
    <source>
        <dbReference type="ARBA" id="ARBA00004544"/>
    </source>
</evidence>
<dbReference type="PANTHER" id="PTHR23166:SF9">
    <property type="entry name" value="CTTNBP2 N-TERMINAL-LIKE PROTEIN"/>
    <property type="match status" value="1"/>
</dbReference>
<dbReference type="InterPro" id="IPR057568">
    <property type="entry name" value="CortBP2_NAV1-like_AAA_lid"/>
</dbReference>
<feature type="region of interest" description="Disordered" evidence="15">
    <location>
        <begin position="1538"/>
        <end position="1640"/>
    </location>
</feature>
<keyword evidence="5" id="KW-0963">Cytoplasm</keyword>
<sequence length="1640" mass="179336">MNSKKREFDVDNLSKPELRMLLSIMEGELEARDLVIEALRARRKEVFIQERYGRFNLSDPFLALQRDFEAGAGDKEKKPICMNPLSILEAVMAHCRKMQERMSAQLAAAENRQKKLEMEKSQLQSLELEHKKLSARLEEERGKNKHIVLMLVKECKQLSGRIVEEAQKLEEVMSKFEEQKKKAAELEESLAAEKQRSTQMEAQMEKQLSEFDTEREQLRAKLHREEAHTSDLREERDKMIKMIEQLKKENESKANLSLKNKDKNKDRSLVSVSVETEEPSSRTVACQTDTVVMDSSTENVKKLPLTVSLKPSTVNPLVSGNTKVNVCANAALVKPVIDRQSSSSELVPPATPVLTQNQNRIEENGPSTGSSPDLPSSTSPFPNSPSLFGPAAPTAAAAQNSSLTSSMHSLHSPSANTTGHPGLNPRIQAARFRFQANANDQDQNGNTTQSPPSRDVSPTSRDNLVAKQVARNTVTQVLSRFTSPQSSAPSRPGTSHSVEAGTYPPVGRPSLKTPSVSRIDRGNPPPIPPKKPGLSQTPSPPHPQLKVLMDSSRSPNTGAKTDSKTVTSPLSSSPQGIRVINEEIISKSSPQLPPKPAIDLSVAPAGCAIPAIASSQVGAWPSHFPGLNQPACSENSFVIPATIACSSSINPVSSSSCRPCDSDSLLVTASGWSSSLTPLLTSGGPVPLGGRPTLLHQAAAQGNVTLLSMLLNEEGLDINYSCEDGYSALYSAATNGHTDCVRLLLTAEAQVDATDKNGFTPLCSAVAQGHVKCAELLIMYQANINHAAERGQTPLYLACKNGNNDCIKLLLEGGADRTLKTSDGWSPVHAAVDSGNVDSLKLLMYYGKPNNGNSLTAAEADADYFDLEKREDNYSNRVKPVISADLINHADKEGWTAAHIAASKGFKNCLEILCSHGGLEAERKDKCNRTLHDVATDDCKHLLENLNALNVPVRISVSGIEPAHCSTEEFDTENTICALNIRKQTSWDDFSKAVSQAVTNHFQAIASDGWRSLEDLSFNSAAESNIGLSASSILSVKLGNIPWSTGQNFPQPPWDFLKKNRAEHITVFLFGPQEGCLNSVTYASMIHLQTLQNYLRLVEQYRNVIFHGPEGSLQDYIAYQIAACLKQKQVTAGSSCEIIKVEVDAGFSKEQLAELFISSACLIPVKQPPVSKTTIVILENLERASLSELLGDFLAPLENRSSENPCTIQRASGVSGAFYFHENCFLLGTIAKCHLHGSDLLVQQHFRWVQLRWDGEPMHSLLQKFLRRKVINKFRGKMPPPCDPVCKIIDWILAVWHQLNSCLSRLGAPEALMGPKHFFSCPVVPGHGQATVKWMSKLWNAVIAPRVQEAILSRASVKRPSVPGQTTAKKNPSQGQQAVVKAALSILLNKAVLHGCPLPRTELDNYIADFKGGNFPLSMVSSYKNCSKKRGENASWRKVSTSPRKKSGHLSSQSWSKQETNTEGIKPKTMLQTNCKKRASLATKSSEKDQLKTLNLEQRLSLGSDDEVDLVQELQSMCSSKSEPDISKIADSKDELSMFSNSQNSPVFSASGTNSSKTTAQKGGMRPLSSSRTVESSNSKSKPELGVSRVKSFLPVPRSKVTQPSQNTKKSSSSNTRQIEADNNIKRDLEFAQKRTNRKI</sequence>
<feature type="repeat" description="ANK" evidence="14">
    <location>
        <begin position="790"/>
        <end position="822"/>
    </location>
</feature>
<keyword evidence="8" id="KW-0770">Synapse</keyword>
<keyword evidence="6" id="KW-0597">Phosphoprotein</keyword>
<feature type="repeat" description="ANK" evidence="14">
    <location>
        <begin position="823"/>
        <end position="847"/>
    </location>
</feature>
<organism evidence="18 19">
    <name type="scientific">Patagioenas fasciata monilis</name>
    <dbReference type="NCBI Taxonomy" id="372326"/>
    <lineage>
        <taxon>Eukaryota</taxon>
        <taxon>Metazoa</taxon>
        <taxon>Chordata</taxon>
        <taxon>Craniata</taxon>
        <taxon>Vertebrata</taxon>
        <taxon>Euteleostomi</taxon>
        <taxon>Archelosauria</taxon>
        <taxon>Archosauria</taxon>
        <taxon>Dinosauria</taxon>
        <taxon>Saurischia</taxon>
        <taxon>Theropoda</taxon>
        <taxon>Coelurosauria</taxon>
        <taxon>Aves</taxon>
        <taxon>Neognathae</taxon>
        <taxon>Neoaves</taxon>
        <taxon>Columbimorphae</taxon>
        <taxon>Columbiformes</taxon>
        <taxon>Columbidae</taxon>
        <taxon>Patagioenas</taxon>
    </lineage>
</organism>
<evidence type="ECO:0000256" key="14">
    <source>
        <dbReference type="PROSITE-ProRule" id="PRU00023"/>
    </source>
</evidence>
<feature type="compositionally biased region" description="Polar residues" evidence="15">
    <location>
        <begin position="1568"/>
        <end position="1580"/>
    </location>
</feature>
<dbReference type="OrthoDB" id="6021133at2759"/>
<feature type="compositionally biased region" description="Polar residues" evidence="15">
    <location>
        <begin position="1538"/>
        <end position="1561"/>
    </location>
</feature>
<dbReference type="GO" id="GO:0015629">
    <property type="term" value="C:actin cytoskeleton"/>
    <property type="evidence" value="ECO:0007669"/>
    <property type="project" value="TreeGrafter"/>
</dbReference>
<evidence type="ECO:0000256" key="12">
    <source>
        <dbReference type="ARBA" id="ARBA00044742"/>
    </source>
</evidence>
<dbReference type="InterPro" id="IPR002110">
    <property type="entry name" value="Ankyrin_rpt"/>
</dbReference>
<feature type="region of interest" description="Disordered" evidence="15">
    <location>
        <begin position="251"/>
        <end position="282"/>
    </location>
</feature>
<feature type="region of interest" description="Disordered" evidence="15">
    <location>
        <begin position="438"/>
        <end position="461"/>
    </location>
</feature>
<keyword evidence="10" id="KW-0175">Coiled coil</keyword>
<evidence type="ECO:0000256" key="5">
    <source>
        <dbReference type="ARBA" id="ARBA00022490"/>
    </source>
</evidence>
<comment type="subunit">
    <text evidence="13">Interacts with CTTN/cortactin SH3 domain. Interacts with STRN, STRN4/zinedin and MOB4/phocein; this interactions mediate the association with the STRIPAK core complex and may regulate dendritic spine distribution of the STRIPAK complex in hippocampal neurons. Activation of glutamate receptors weakens the interaction with STRN and STRN4.</text>
</comment>
<evidence type="ECO:0000256" key="11">
    <source>
        <dbReference type="ARBA" id="ARBA00023273"/>
    </source>
</evidence>
<dbReference type="GO" id="GO:0051721">
    <property type="term" value="F:protein phosphatase 2A binding"/>
    <property type="evidence" value="ECO:0007669"/>
    <property type="project" value="TreeGrafter"/>
</dbReference>
<evidence type="ECO:0000256" key="13">
    <source>
        <dbReference type="ARBA" id="ARBA00044767"/>
    </source>
</evidence>
<evidence type="ECO:0000256" key="10">
    <source>
        <dbReference type="ARBA" id="ARBA00023054"/>
    </source>
</evidence>
<accession>A0A1V4J8W5</accession>
<feature type="compositionally biased region" description="Polar residues" evidence="15">
    <location>
        <begin position="477"/>
        <end position="497"/>
    </location>
</feature>
<dbReference type="SMART" id="SM00248">
    <property type="entry name" value="ANK"/>
    <property type="match status" value="6"/>
</dbReference>
<feature type="compositionally biased region" description="Basic and acidic residues" evidence="15">
    <location>
        <begin position="1619"/>
        <end position="1633"/>
    </location>
</feature>
<dbReference type="InterPro" id="IPR036770">
    <property type="entry name" value="Ankyrin_rpt-contain_sf"/>
</dbReference>
<keyword evidence="9 14" id="KW-0040">ANK repeat</keyword>
<dbReference type="Pfam" id="PF00023">
    <property type="entry name" value="Ank"/>
    <property type="match status" value="2"/>
</dbReference>
<feature type="compositionally biased region" description="Low complexity" evidence="15">
    <location>
        <begin position="375"/>
        <end position="414"/>
    </location>
</feature>
<feature type="repeat" description="ANK" evidence="14">
    <location>
        <begin position="757"/>
        <end position="789"/>
    </location>
</feature>
<keyword evidence="19" id="KW-1185">Reference proteome</keyword>
<feature type="repeat" description="ANK" evidence="14">
    <location>
        <begin position="724"/>
        <end position="756"/>
    </location>
</feature>
<feature type="region of interest" description="Disordered" evidence="15">
    <location>
        <begin position="1431"/>
        <end position="1470"/>
    </location>
</feature>
<proteinExistence type="predicted"/>
<comment type="function">
    <text evidence="12">Regulates the dendritic spine distribution of CTTN/cortactin in hippocampal neurons, and thus controls dendritic spinogenesis and dendritic spine maintenance. Associates with the striatin-interacting phosphatase and kinase (STRIPAK) core complex to regulate dendritic spine distribution of the STRIPAK complex in hippocampal neurons.</text>
</comment>
<feature type="compositionally biased region" description="Polar residues" evidence="15">
    <location>
        <begin position="450"/>
        <end position="461"/>
    </location>
</feature>
<comment type="caution">
    <text evidence="18">The sequence shown here is derived from an EMBL/GenBank/DDBJ whole genome shotgun (WGS) entry which is preliminary data.</text>
</comment>
<evidence type="ECO:0000256" key="2">
    <source>
        <dbReference type="ARBA" id="ARBA00004552"/>
    </source>
</evidence>
<feature type="region of interest" description="Disordered" evidence="15">
    <location>
        <begin position="477"/>
        <end position="575"/>
    </location>
</feature>
<dbReference type="PANTHER" id="PTHR23166">
    <property type="entry name" value="FILAMIN/GPBP-INTERACTING PROTEIN"/>
    <property type="match status" value="1"/>
</dbReference>
<feature type="compositionally biased region" description="Basic and acidic residues" evidence="15">
    <location>
        <begin position="259"/>
        <end position="268"/>
    </location>
</feature>
<reference evidence="18 19" key="1">
    <citation type="submission" date="2016-02" db="EMBL/GenBank/DDBJ databases">
        <title>Band-tailed pigeon sequencing and assembly.</title>
        <authorList>
            <person name="Soares A.E."/>
            <person name="Novak B.J."/>
            <person name="Rice E.S."/>
            <person name="O'Connell B."/>
            <person name="Chang D."/>
            <person name="Weber S."/>
            <person name="Shapiro B."/>
        </authorList>
    </citation>
    <scope>NUCLEOTIDE SEQUENCE [LARGE SCALE GENOMIC DNA]</scope>
    <source>
        <strain evidence="18">BTP2013</strain>
        <tissue evidence="18">Blood</tissue>
    </source>
</reference>
<feature type="compositionally biased region" description="Polar residues" evidence="15">
    <location>
        <begin position="551"/>
        <end position="575"/>
    </location>
</feature>
<dbReference type="Proteomes" id="UP000190648">
    <property type="component" value="Unassembled WGS sequence"/>
</dbReference>
<evidence type="ECO:0000256" key="3">
    <source>
        <dbReference type="ARBA" id="ARBA00017042"/>
    </source>
</evidence>
<feature type="domain" description="Cortactin-binding protein-2 N-terminal" evidence="16">
    <location>
        <begin position="12"/>
        <end position="115"/>
    </location>
</feature>
<feature type="compositionally biased region" description="Low complexity" evidence="15">
    <location>
        <begin position="1602"/>
        <end position="1615"/>
    </location>
</feature>
<evidence type="ECO:0000259" key="17">
    <source>
        <dbReference type="Pfam" id="PF25408"/>
    </source>
</evidence>
<evidence type="ECO:0000256" key="7">
    <source>
        <dbReference type="ARBA" id="ARBA00022737"/>
    </source>
</evidence>
<evidence type="ECO:0000313" key="19">
    <source>
        <dbReference type="Proteomes" id="UP000190648"/>
    </source>
</evidence>
<evidence type="ECO:0000259" key="16">
    <source>
        <dbReference type="Pfam" id="PF09727"/>
    </source>
</evidence>
<dbReference type="InterPro" id="IPR050719">
    <property type="entry name" value="Cortactin-Actin_Reg"/>
</dbReference>
<dbReference type="GO" id="GO:0043197">
    <property type="term" value="C:dendritic spine"/>
    <property type="evidence" value="ECO:0007669"/>
    <property type="project" value="UniProtKB-SubCell"/>
</dbReference>